<dbReference type="InterPro" id="IPR023267">
    <property type="entry name" value="RCMT"/>
</dbReference>
<keyword evidence="1" id="KW-0489">Methyltransferase</keyword>
<dbReference type="PROSITE" id="PS51686">
    <property type="entry name" value="SAM_MT_RSMB_NOP"/>
    <property type="match status" value="1"/>
</dbReference>
<evidence type="ECO:0000259" key="5">
    <source>
        <dbReference type="PROSITE" id="PS51686"/>
    </source>
</evidence>
<dbReference type="Gene3D" id="3.40.50.150">
    <property type="entry name" value="Vaccinia Virus protein VP39"/>
    <property type="match status" value="1"/>
</dbReference>
<sequence length="248" mass="26602">MHQWPSEAVRLSYPDWIVQRLIAELGEVDAMATLAIMNEPPEVTEREDGYTQDLGSQWVVSAVPAEEGELVIDVCAAPGGKATGIASIGAFVIAADLQPQRVGLIASNILRVAASTAVPVVADATQSPFRSGCADHVLIDAPCSGLGTLRRRADARWRMQPAEVPVLAALQQRIIDESAPLVKPGGTLTYSVCTLLAEESIEHSVPAGFVPITDRPLGEWQSFGDGWRVLPHDAGTDGMVVIRYRRES</sequence>
<dbReference type="GO" id="GO:0008173">
    <property type="term" value="F:RNA methyltransferase activity"/>
    <property type="evidence" value="ECO:0007669"/>
    <property type="project" value="InterPro"/>
</dbReference>
<keyword evidence="3" id="KW-0949">S-adenosyl-L-methionine</keyword>
<dbReference type="InterPro" id="IPR049560">
    <property type="entry name" value="MeTrfase_RsmB-F_NOP2_cat"/>
</dbReference>
<dbReference type="AlphaFoldDB" id="A0A6J7AVB7"/>
<dbReference type="PRINTS" id="PR02008">
    <property type="entry name" value="RCMTFAMILY"/>
</dbReference>
<dbReference type="PANTHER" id="PTHR22807:SF53">
    <property type="entry name" value="RIBOSOMAL RNA SMALL SUBUNIT METHYLTRANSFERASE B-RELATED"/>
    <property type="match status" value="1"/>
</dbReference>
<dbReference type="Pfam" id="PF01189">
    <property type="entry name" value="Methyltr_RsmB-F"/>
    <property type="match status" value="1"/>
</dbReference>
<feature type="domain" description="SAM-dependent MTase RsmB/NOP-type" evidence="5">
    <location>
        <begin position="1"/>
        <end position="247"/>
    </location>
</feature>
<reference evidence="6" key="1">
    <citation type="submission" date="2020-05" db="EMBL/GenBank/DDBJ databases">
        <authorList>
            <person name="Chiriac C."/>
            <person name="Salcher M."/>
            <person name="Ghai R."/>
            <person name="Kavagutti S V."/>
        </authorList>
    </citation>
    <scope>NUCLEOTIDE SEQUENCE</scope>
</reference>
<dbReference type="GO" id="GO:0001510">
    <property type="term" value="P:RNA methylation"/>
    <property type="evidence" value="ECO:0007669"/>
    <property type="project" value="InterPro"/>
</dbReference>
<dbReference type="SUPFAM" id="SSF53335">
    <property type="entry name" value="S-adenosyl-L-methionine-dependent methyltransferases"/>
    <property type="match status" value="1"/>
</dbReference>
<name>A0A6J7AVB7_9ZZZZ</name>
<organism evidence="6">
    <name type="scientific">freshwater metagenome</name>
    <dbReference type="NCBI Taxonomy" id="449393"/>
    <lineage>
        <taxon>unclassified sequences</taxon>
        <taxon>metagenomes</taxon>
        <taxon>ecological metagenomes</taxon>
    </lineage>
</organism>
<gene>
    <name evidence="6" type="ORF">UFOPK3099_03088</name>
</gene>
<evidence type="ECO:0000256" key="1">
    <source>
        <dbReference type="ARBA" id="ARBA00022603"/>
    </source>
</evidence>
<keyword evidence="4" id="KW-0694">RNA-binding</keyword>
<dbReference type="GO" id="GO:0003723">
    <property type="term" value="F:RNA binding"/>
    <property type="evidence" value="ECO:0007669"/>
    <property type="project" value="UniProtKB-KW"/>
</dbReference>
<evidence type="ECO:0000313" key="6">
    <source>
        <dbReference type="EMBL" id="CAB4836258.1"/>
    </source>
</evidence>
<accession>A0A6J7AVB7</accession>
<protein>
    <submittedName>
        <fullName evidence="6">Unannotated protein</fullName>
    </submittedName>
</protein>
<keyword evidence="2" id="KW-0808">Transferase</keyword>
<dbReference type="EMBL" id="CAFAAV010000391">
    <property type="protein sequence ID" value="CAB4836258.1"/>
    <property type="molecule type" value="Genomic_DNA"/>
</dbReference>
<dbReference type="PANTHER" id="PTHR22807">
    <property type="entry name" value="NOP2 YEAST -RELATED NOL1/NOP2/FMU SUN DOMAIN-CONTAINING"/>
    <property type="match status" value="1"/>
</dbReference>
<evidence type="ECO:0000256" key="3">
    <source>
        <dbReference type="ARBA" id="ARBA00022691"/>
    </source>
</evidence>
<proteinExistence type="predicted"/>
<dbReference type="InterPro" id="IPR029063">
    <property type="entry name" value="SAM-dependent_MTases_sf"/>
</dbReference>
<evidence type="ECO:0000256" key="4">
    <source>
        <dbReference type="ARBA" id="ARBA00022884"/>
    </source>
</evidence>
<evidence type="ECO:0000256" key="2">
    <source>
        <dbReference type="ARBA" id="ARBA00022679"/>
    </source>
</evidence>
<dbReference type="InterPro" id="IPR001678">
    <property type="entry name" value="MeTrfase_RsmB-F_NOP2_dom"/>
</dbReference>